<organism evidence="4 5">
    <name type="scientific">Ignicoccus hospitalis (strain KIN4/I / DSM 18386 / JCM 14125)</name>
    <dbReference type="NCBI Taxonomy" id="453591"/>
    <lineage>
        <taxon>Archaea</taxon>
        <taxon>Thermoproteota</taxon>
        <taxon>Thermoprotei</taxon>
        <taxon>Desulfurococcales</taxon>
        <taxon>Desulfurococcaceae</taxon>
        <taxon>Ignicoccus</taxon>
    </lineage>
</organism>
<dbReference type="SUPFAM" id="SSF54631">
    <property type="entry name" value="CBS-domain pair"/>
    <property type="match status" value="1"/>
</dbReference>
<dbReference type="Proteomes" id="UP000000262">
    <property type="component" value="Chromosome"/>
</dbReference>
<dbReference type="AlphaFoldDB" id="A8ABT6"/>
<dbReference type="Gene3D" id="3.30.70.920">
    <property type="match status" value="1"/>
</dbReference>
<dbReference type="EMBL" id="CP000816">
    <property type="protein sequence ID" value="ABU82388.1"/>
    <property type="molecule type" value="Genomic_DNA"/>
</dbReference>
<dbReference type="eggNOG" id="arCOG00606">
    <property type="taxonomic scope" value="Archaea"/>
</dbReference>
<keyword evidence="5" id="KW-1185">Reference proteome</keyword>
<sequence length="327" mass="35927">MTSLTAKDIMRKVFPVADPEEPVLEAAKKMVEHEYGAVLILSDDGTLSGIMTERDVLRAVAEGKDIAQIPVKDLMKKTTVVVHKDVPVRLVLQLFGAYKVRRMPVTDDDGRVIGVISSTDVVYEAIPKVLHPLAGRIGDAMKPAEEVEDSVPSAARYFASKKVDGALAGGKLISERSVIRALLDSTKPSERAERVIYVPPEMNLRNASILMKLNKIRFVMNDNNYAFTRDIAIAATERAEFTMKSYILIKTKPGFEKEIAEKASSLKSNIVSIEYVAGPYDLVLTALTGPQEEVKDLLIPLLRDKEQVVDTLTLVVLGEKYLGGSGE</sequence>
<dbReference type="SMART" id="SM00116">
    <property type="entry name" value="CBS"/>
    <property type="match status" value="2"/>
</dbReference>
<dbReference type="PANTHER" id="PTHR43080">
    <property type="entry name" value="CBS DOMAIN-CONTAINING PROTEIN CBSX3, MITOCHONDRIAL"/>
    <property type="match status" value="1"/>
</dbReference>
<dbReference type="InterPro" id="IPR000644">
    <property type="entry name" value="CBS_dom"/>
</dbReference>
<accession>A8ABT6</accession>
<dbReference type="PhylomeDB" id="A8ABT6"/>
<dbReference type="InterPro" id="IPR046342">
    <property type="entry name" value="CBS_dom_sf"/>
</dbReference>
<keyword evidence="1 2" id="KW-0129">CBS domain</keyword>
<dbReference type="InterPro" id="IPR051257">
    <property type="entry name" value="Diverse_CBS-Domain"/>
</dbReference>
<evidence type="ECO:0000313" key="4">
    <source>
        <dbReference type="EMBL" id="ABU82388.1"/>
    </source>
</evidence>
<dbReference type="eggNOG" id="arCOG01117">
    <property type="taxonomic scope" value="Archaea"/>
</dbReference>
<dbReference type="Gene3D" id="3.10.580.10">
    <property type="entry name" value="CBS-domain"/>
    <property type="match status" value="1"/>
</dbReference>
<feature type="domain" description="CBS" evidence="3">
    <location>
        <begin position="75"/>
        <end position="133"/>
    </location>
</feature>
<feature type="domain" description="CBS" evidence="3">
    <location>
        <begin position="10"/>
        <end position="66"/>
    </location>
</feature>
<gene>
    <name evidence="4" type="ordered locus">Igni_1212</name>
</gene>
<dbReference type="Pfam" id="PF00571">
    <property type="entry name" value="CBS"/>
    <property type="match status" value="2"/>
</dbReference>
<dbReference type="InterPro" id="IPR011008">
    <property type="entry name" value="Dimeric_a/b-barrel"/>
</dbReference>
<protein>
    <submittedName>
        <fullName evidence="4">Putative signal transduction protein with CBS domains</fullName>
    </submittedName>
</protein>
<reference evidence="4 5" key="1">
    <citation type="journal article" date="2008" name="Genome Biol.">
        <title>A genomic analysis of the archaeal system Ignicoccus hospitalis-Nanoarchaeum equitans.</title>
        <authorList>
            <person name="Podar M."/>
            <person name="Anderson I."/>
            <person name="Makarova K.S."/>
            <person name="Elkins J.G."/>
            <person name="Ivanova N."/>
            <person name="Wall M.A."/>
            <person name="Lykidis A."/>
            <person name="Mavromatis K."/>
            <person name="Sun H."/>
            <person name="Hudson M.E."/>
            <person name="Chen W."/>
            <person name="Deciu C."/>
            <person name="Hutchison D."/>
            <person name="Eads J.R."/>
            <person name="Anderson A."/>
            <person name="Fernandes F."/>
            <person name="Szeto E."/>
            <person name="Lapidus A."/>
            <person name="Kyrpides N.C."/>
            <person name="Saier M.H.Jr."/>
            <person name="Richardson P.M."/>
            <person name="Rachel R."/>
            <person name="Huber H."/>
            <person name="Eisen J.A."/>
            <person name="Koonin E.V."/>
            <person name="Keller M."/>
            <person name="Stetter K.O."/>
        </authorList>
    </citation>
    <scope>NUCLEOTIDE SEQUENCE [LARGE SCALE GENOMIC DNA]</scope>
    <source>
        <strain evidence="5">KIN4/I / DSM 18386 / JCM 14125</strain>
    </source>
</reference>
<dbReference type="PANTHER" id="PTHR43080:SF2">
    <property type="entry name" value="CBS DOMAIN-CONTAINING PROTEIN"/>
    <property type="match status" value="1"/>
</dbReference>
<dbReference type="KEGG" id="iho:Igni_1212"/>
<dbReference type="HOGENOM" id="CLU_848895_0_0_2"/>
<evidence type="ECO:0000256" key="2">
    <source>
        <dbReference type="PROSITE-ProRule" id="PRU00703"/>
    </source>
</evidence>
<evidence type="ECO:0000313" key="5">
    <source>
        <dbReference type="Proteomes" id="UP000000262"/>
    </source>
</evidence>
<dbReference type="SUPFAM" id="SSF54909">
    <property type="entry name" value="Dimeric alpha+beta barrel"/>
    <property type="match status" value="1"/>
</dbReference>
<dbReference type="PROSITE" id="PS51371">
    <property type="entry name" value="CBS"/>
    <property type="match status" value="2"/>
</dbReference>
<proteinExistence type="predicted"/>
<evidence type="ECO:0000259" key="3">
    <source>
        <dbReference type="PROSITE" id="PS51371"/>
    </source>
</evidence>
<dbReference type="STRING" id="453591.Igni_1212"/>
<evidence type="ECO:0000256" key="1">
    <source>
        <dbReference type="ARBA" id="ARBA00023122"/>
    </source>
</evidence>
<name>A8ABT6_IGNH4</name>